<reference evidence="1 2" key="1">
    <citation type="submission" date="2020-04" db="EMBL/GenBank/DDBJ databases">
        <authorList>
            <person name="Wallbank WR R."/>
            <person name="Pardo Diaz C."/>
            <person name="Kozak K."/>
            <person name="Martin S."/>
            <person name="Jiggins C."/>
            <person name="Moest M."/>
            <person name="Warren A I."/>
            <person name="Byers J.R.P. K."/>
            <person name="Montejo-Kovacevich G."/>
            <person name="Yen C E."/>
        </authorList>
    </citation>
    <scope>NUCLEOTIDE SEQUENCE [LARGE SCALE GENOMIC DNA]</scope>
</reference>
<dbReference type="Proteomes" id="UP000494256">
    <property type="component" value="Unassembled WGS sequence"/>
</dbReference>
<name>A0A8S1AFQ8_ARCPL</name>
<protein>
    <submittedName>
        <fullName evidence="1">Uncharacterized protein</fullName>
    </submittedName>
</protein>
<dbReference type="AlphaFoldDB" id="A0A8S1AFQ8"/>
<comment type="caution">
    <text evidence="1">The sequence shown here is derived from an EMBL/GenBank/DDBJ whole genome shotgun (WGS) entry which is preliminary data.</text>
</comment>
<evidence type="ECO:0000313" key="2">
    <source>
        <dbReference type="Proteomes" id="UP000494256"/>
    </source>
</evidence>
<sequence>MRKFLSLKMNMAKSLAKQCRTKPGLKNSTVSGVAKTNSSNGLPINLRAQIDVPLGNDTTLKNITTKSDNLVKHRRAILIINASVLRNGKGDAHKGPQHAENLLYEEYNDDGSLQLSYSMKNLDEVAKFFEMYLETKLCQNHCDEQETE</sequence>
<dbReference type="EMBL" id="CADEBD010000314">
    <property type="protein sequence ID" value="CAB3243661.1"/>
    <property type="molecule type" value="Genomic_DNA"/>
</dbReference>
<proteinExistence type="predicted"/>
<organism evidence="1 2">
    <name type="scientific">Arctia plantaginis</name>
    <name type="common">Wood tiger moth</name>
    <name type="synonym">Phalaena plantaginis</name>
    <dbReference type="NCBI Taxonomy" id="874455"/>
    <lineage>
        <taxon>Eukaryota</taxon>
        <taxon>Metazoa</taxon>
        <taxon>Ecdysozoa</taxon>
        <taxon>Arthropoda</taxon>
        <taxon>Hexapoda</taxon>
        <taxon>Insecta</taxon>
        <taxon>Pterygota</taxon>
        <taxon>Neoptera</taxon>
        <taxon>Endopterygota</taxon>
        <taxon>Lepidoptera</taxon>
        <taxon>Glossata</taxon>
        <taxon>Ditrysia</taxon>
        <taxon>Noctuoidea</taxon>
        <taxon>Erebidae</taxon>
        <taxon>Arctiinae</taxon>
        <taxon>Arctia</taxon>
    </lineage>
</organism>
<accession>A0A8S1AFQ8</accession>
<gene>
    <name evidence="1" type="ORF">APLA_LOCUS10472</name>
</gene>
<evidence type="ECO:0000313" key="1">
    <source>
        <dbReference type="EMBL" id="CAB3243661.1"/>
    </source>
</evidence>
<dbReference type="OrthoDB" id="5973346at2759"/>